<dbReference type="OrthoDB" id="1731983at2759"/>
<dbReference type="Proteomes" id="UP000250266">
    <property type="component" value="Unassembled WGS sequence"/>
</dbReference>
<dbReference type="EMBL" id="KV744808">
    <property type="protein sequence ID" value="OCK86147.1"/>
    <property type="molecule type" value="Genomic_DNA"/>
</dbReference>
<sequence length="106" mass="11897">MPSALATGATGKQFATPAIPTFFSHSRTLLTRTGIFGREDFFELGRYPKQWPTAHALSQNEKESYPSNIIHNHVNLPSSTPDIAKDLHSKMPDYIFLAACLHQKRK</sequence>
<accession>A0A8E2JKW2</accession>
<organism evidence="1 2">
    <name type="scientific">Lepidopterella palustris CBS 459.81</name>
    <dbReference type="NCBI Taxonomy" id="1314670"/>
    <lineage>
        <taxon>Eukaryota</taxon>
        <taxon>Fungi</taxon>
        <taxon>Dikarya</taxon>
        <taxon>Ascomycota</taxon>
        <taxon>Pezizomycotina</taxon>
        <taxon>Dothideomycetes</taxon>
        <taxon>Pleosporomycetidae</taxon>
        <taxon>Mytilinidiales</taxon>
        <taxon>Argynnaceae</taxon>
        <taxon>Lepidopterella</taxon>
    </lineage>
</organism>
<proteinExistence type="predicted"/>
<protein>
    <submittedName>
        <fullName evidence="1">Uncharacterized protein</fullName>
    </submittedName>
</protein>
<reference evidence="1 2" key="1">
    <citation type="journal article" date="2016" name="Nat. Commun.">
        <title>Ectomycorrhizal ecology is imprinted in the genome of the dominant symbiotic fungus Cenococcum geophilum.</title>
        <authorList>
            <consortium name="DOE Joint Genome Institute"/>
            <person name="Peter M."/>
            <person name="Kohler A."/>
            <person name="Ohm R.A."/>
            <person name="Kuo A."/>
            <person name="Krutzmann J."/>
            <person name="Morin E."/>
            <person name="Arend M."/>
            <person name="Barry K.W."/>
            <person name="Binder M."/>
            <person name="Choi C."/>
            <person name="Clum A."/>
            <person name="Copeland A."/>
            <person name="Grisel N."/>
            <person name="Haridas S."/>
            <person name="Kipfer T."/>
            <person name="LaButti K."/>
            <person name="Lindquist E."/>
            <person name="Lipzen A."/>
            <person name="Maire R."/>
            <person name="Meier B."/>
            <person name="Mihaltcheva S."/>
            <person name="Molinier V."/>
            <person name="Murat C."/>
            <person name="Poggeler S."/>
            <person name="Quandt C.A."/>
            <person name="Sperisen C."/>
            <person name="Tritt A."/>
            <person name="Tisserant E."/>
            <person name="Crous P.W."/>
            <person name="Henrissat B."/>
            <person name="Nehls U."/>
            <person name="Egli S."/>
            <person name="Spatafora J.W."/>
            <person name="Grigoriev I.V."/>
            <person name="Martin F.M."/>
        </authorList>
    </citation>
    <scope>NUCLEOTIDE SEQUENCE [LARGE SCALE GENOMIC DNA]</scope>
    <source>
        <strain evidence="1 2">CBS 459.81</strain>
    </source>
</reference>
<name>A0A8E2JKW2_9PEZI</name>
<keyword evidence="2" id="KW-1185">Reference proteome</keyword>
<dbReference type="AlphaFoldDB" id="A0A8E2JKW2"/>
<evidence type="ECO:0000313" key="2">
    <source>
        <dbReference type="Proteomes" id="UP000250266"/>
    </source>
</evidence>
<evidence type="ECO:0000313" key="1">
    <source>
        <dbReference type="EMBL" id="OCK86147.1"/>
    </source>
</evidence>
<gene>
    <name evidence="1" type="ORF">K432DRAFT_387975</name>
</gene>